<dbReference type="OrthoDB" id="1262810at2759"/>
<dbReference type="Proteomes" id="UP001142489">
    <property type="component" value="Unassembled WGS sequence"/>
</dbReference>
<reference evidence="2" key="1">
    <citation type="journal article" date="2023" name="DNA Res.">
        <title>Chromosome-level genome assembly of Phrynocephalus forsythii using third-generation DNA sequencing and Hi-C analysis.</title>
        <authorList>
            <person name="Qi Y."/>
            <person name="Zhao W."/>
            <person name="Zhao Y."/>
            <person name="Niu C."/>
            <person name="Cao S."/>
            <person name="Zhang Y."/>
        </authorList>
    </citation>
    <scope>NUCLEOTIDE SEQUENCE</scope>
    <source>
        <tissue evidence="2">Muscle</tissue>
    </source>
</reference>
<sequence length="129" mass="14737">MSLGVGLVAFHCSVFLPTSAGFKMSQNQKKRKGFRQRSPPVLEYLQGILRKYPDGGQILKDPHFWPTIMASFPRLTGKVSRVQASARRRRIPIQLDALAWALTLSTTSQIFHPYCLASVWECWTHKKQH</sequence>
<proteinExistence type="predicted"/>
<feature type="signal peptide" evidence="1">
    <location>
        <begin position="1"/>
        <end position="21"/>
    </location>
</feature>
<comment type="caution">
    <text evidence="2">The sequence shown here is derived from an EMBL/GenBank/DDBJ whole genome shotgun (WGS) entry which is preliminary data.</text>
</comment>
<evidence type="ECO:0000313" key="3">
    <source>
        <dbReference type="Proteomes" id="UP001142489"/>
    </source>
</evidence>
<name>A0A9Q0XHJ7_9SAUR</name>
<accession>A0A9Q0XHJ7</accession>
<keyword evidence="1" id="KW-0732">Signal</keyword>
<evidence type="ECO:0000313" key="2">
    <source>
        <dbReference type="EMBL" id="KAJ7314029.1"/>
    </source>
</evidence>
<organism evidence="2 3">
    <name type="scientific">Phrynocephalus forsythii</name>
    <dbReference type="NCBI Taxonomy" id="171643"/>
    <lineage>
        <taxon>Eukaryota</taxon>
        <taxon>Metazoa</taxon>
        <taxon>Chordata</taxon>
        <taxon>Craniata</taxon>
        <taxon>Vertebrata</taxon>
        <taxon>Euteleostomi</taxon>
        <taxon>Lepidosauria</taxon>
        <taxon>Squamata</taxon>
        <taxon>Bifurcata</taxon>
        <taxon>Unidentata</taxon>
        <taxon>Episquamata</taxon>
        <taxon>Toxicofera</taxon>
        <taxon>Iguania</taxon>
        <taxon>Acrodonta</taxon>
        <taxon>Agamidae</taxon>
        <taxon>Agaminae</taxon>
        <taxon>Phrynocephalus</taxon>
    </lineage>
</organism>
<dbReference type="EMBL" id="JAPFRF010000012">
    <property type="protein sequence ID" value="KAJ7314029.1"/>
    <property type="molecule type" value="Genomic_DNA"/>
</dbReference>
<keyword evidence="3" id="KW-1185">Reference proteome</keyword>
<feature type="chain" id="PRO_5040468208" evidence="1">
    <location>
        <begin position="22"/>
        <end position="129"/>
    </location>
</feature>
<protein>
    <submittedName>
        <fullName evidence="2">Uncharacterized protein</fullName>
    </submittedName>
</protein>
<dbReference type="AlphaFoldDB" id="A0A9Q0XHJ7"/>
<evidence type="ECO:0000256" key="1">
    <source>
        <dbReference type="SAM" id="SignalP"/>
    </source>
</evidence>
<gene>
    <name evidence="2" type="ORF">JRQ81_005920</name>
</gene>